<evidence type="ECO:0000313" key="2">
    <source>
        <dbReference type="EMBL" id="KAE9396777.1"/>
    </source>
</evidence>
<reference evidence="2" key="1">
    <citation type="journal article" date="2019" name="Environ. Microbiol.">
        <title>Fungal ecological strategies reflected in gene transcription - a case study of two litter decomposers.</title>
        <authorList>
            <person name="Barbi F."/>
            <person name="Kohler A."/>
            <person name="Barry K."/>
            <person name="Baskaran P."/>
            <person name="Daum C."/>
            <person name="Fauchery L."/>
            <person name="Ihrmark K."/>
            <person name="Kuo A."/>
            <person name="LaButti K."/>
            <person name="Lipzen A."/>
            <person name="Morin E."/>
            <person name="Grigoriev I.V."/>
            <person name="Henrissat B."/>
            <person name="Lindahl B."/>
            <person name="Martin F."/>
        </authorList>
    </citation>
    <scope>NUCLEOTIDE SEQUENCE</scope>
    <source>
        <strain evidence="2">JB14</strain>
    </source>
</reference>
<accession>A0A6A4HHZ9</accession>
<dbReference type="AlphaFoldDB" id="A0A6A4HHZ9"/>
<feature type="region of interest" description="Disordered" evidence="1">
    <location>
        <begin position="276"/>
        <end position="300"/>
    </location>
</feature>
<sequence>MDMDEARGKQSEELGEHEKMEVDLDRSKDTKKEAKNERKFSIFKRSKSLSEKISAPSAPASAPPDSSSAQNFVQRRSSSSMASSAWDISQHVLTTLTNAAQYAPTPYIGTLASVTLSIFTAVQGAKDNKDALKQLASLTYNLTITVTSTYKDIHPSAEHSESFSNDPDLNRHVKELVSKLEEIKDFIENQASRPLLRRVVSSGSDLNIIQDYRDQLRHALDAFSIQSSITLRGTMSKVASQQETMMRFPRIFKAIPNRALLKSRMSLRRCRRSHWYRYPNPSQKGEPSRSLPLKQILGSQ</sequence>
<feature type="region of interest" description="Disordered" evidence="1">
    <location>
        <begin position="1"/>
        <end position="76"/>
    </location>
</feature>
<feature type="compositionally biased region" description="Low complexity" evidence="1">
    <location>
        <begin position="54"/>
        <end position="69"/>
    </location>
</feature>
<feature type="compositionally biased region" description="Basic and acidic residues" evidence="1">
    <location>
        <begin position="1"/>
        <end position="40"/>
    </location>
</feature>
<evidence type="ECO:0000256" key="1">
    <source>
        <dbReference type="SAM" id="MobiDB-lite"/>
    </source>
</evidence>
<dbReference type="Proteomes" id="UP000799118">
    <property type="component" value="Unassembled WGS sequence"/>
</dbReference>
<name>A0A6A4HHZ9_9AGAR</name>
<keyword evidence="3" id="KW-1185">Reference proteome</keyword>
<dbReference type="Gene3D" id="1.20.930.20">
    <property type="entry name" value="Adaptor protein Cbl, N-terminal domain"/>
    <property type="match status" value="1"/>
</dbReference>
<dbReference type="InterPro" id="IPR059179">
    <property type="entry name" value="MLKL-like_MCAfunc"/>
</dbReference>
<evidence type="ECO:0000313" key="3">
    <source>
        <dbReference type="Proteomes" id="UP000799118"/>
    </source>
</evidence>
<dbReference type="InterPro" id="IPR036537">
    <property type="entry name" value="Adaptor_Cbl_N_dom_sf"/>
</dbReference>
<dbReference type="GO" id="GO:0007166">
    <property type="term" value="P:cell surface receptor signaling pathway"/>
    <property type="evidence" value="ECO:0007669"/>
    <property type="project" value="InterPro"/>
</dbReference>
<gene>
    <name evidence="2" type="ORF">BT96DRAFT_96875</name>
</gene>
<dbReference type="EMBL" id="ML769508">
    <property type="protein sequence ID" value="KAE9396777.1"/>
    <property type="molecule type" value="Genomic_DNA"/>
</dbReference>
<organism evidence="2 3">
    <name type="scientific">Gymnopus androsaceus JB14</name>
    <dbReference type="NCBI Taxonomy" id="1447944"/>
    <lineage>
        <taxon>Eukaryota</taxon>
        <taxon>Fungi</taxon>
        <taxon>Dikarya</taxon>
        <taxon>Basidiomycota</taxon>
        <taxon>Agaricomycotina</taxon>
        <taxon>Agaricomycetes</taxon>
        <taxon>Agaricomycetidae</taxon>
        <taxon>Agaricales</taxon>
        <taxon>Marasmiineae</taxon>
        <taxon>Omphalotaceae</taxon>
        <taxon>Gymnopus</taxon>
    </lineage>
</organism>
<dbReference type="OrthoDB" id="192148at2759"/>
<proteinExistence type="predicted"/>
<dbReference type="CDD" id="cd21037">
    <property type="entry name" value="MLKL_NTD"/>
    <property type="match status" value="1"/>
</dbReference>
<protein>
    <submittedName>
        <fullName evidence="2">Uncharacterized protein</fullName>
    </submittedName>
</protein>